<evidence type="ECO:0000256" key="1">
    <source>
        <dbReference type="SAM" id="Coils"/>
    </source>
</evidence>
<dbReference type="OrthoDB" id="678007at2759"/>
<dbReference type="AlphaFoldDB" id="A0A498J9V3"/>
<feature type="coiled-coil region" evidence="1">
    <location>
        <begin position="32"/>
        <end position="59"/>
    </location>
</feature>
<dbReference type="Gramene" id="mRNA:MD08G0168100">
    <property type="protein sequence ID" value="mRNA:MD08G0168100"/>
    <property type="gene ID" value="MD08G0168100"/>
</dbReference>
<protein>
    <submittedName>
        <fullName evidence="2">Uncharacterized protein</fullName>
    </submittedName>
</protein>
<reference evidence="2 3" key="1">
    <citation type="submission" date="2018-10" db="EMBL/GenBank/DDBJ databases">
        <title>A high-quality apple genome assembly.</title>
        <authorList>
            <person name="Hu J."/>
        </authorList>
    </citation>
    <scope>NUCLEOTIDE SEQUENCE [LARGE SCALE GENOMIC DNA]</scope>
    <source>
        <strain evidence="3">cv. HFTH1</strain>
        <tissue evidence="2">Young leaf</tissue>
    </source>
</reference>
<dbReference type="Proteomes" id="UP000290289">
    <property type="component" value="Chromosome 8"/>
</dbReference>
<sequence length="70" mass="7786">MSRLKNDCLSFTVSLQEGLRYVKACFVGQAKKLTARNEQEATEAELQTAKMQVEAADAAEDTKNRLHNSP</sequence>
<organism evidence="2 3">
    <name type="scientific">Malus domestica</name>
    <name type="common">Apple</name>
    <name type="synonym">Pyrus malus</name>
    <dbReference type="NCBI Taxonomy" id="3750"/>
    <lineage>
        <taxon>Eukaryota</taxon>
        <taxon>Viridiplantae</taxon>
        <taxon>Streptophyta</taxon>
        <taxon>Embryophyta</taxon>
        <taxon>Tracheophyta</taxon>
        <taxon>Spermatophyta</taxon>
        <taxon>Magnoliopsida</taxon>
        <taxon>eudicotyledons</taxon>
        <taxon>Gunneridae</taxon>
        <taxon>Pentapetalae</taxon>
        <taxon>rosids</taxon>
        <taxon>fabids</taxon>
        <taxon>Rosales</taxon>
        <taxon>Rosaceae</taxon>
        <taxon>Amygdaloideae</taxon>
        <taxon>Maleae</taxon>
        <taxon>Malus</taxon>
    </lineage>
</organism>
<dbReference type="EMBL" id="RDQH01000334">
    <property type="protein sequence ID" value="RXH92569.1"/>
    <property type="molecule type" value="Genomic_DNA"/>
</dbReference>
<comment type="caution">
    <text evidence="2">The sequence shown here is derived from an EMBL/GenBank/DDBJ whole genome shotgun (WGS) entry which is preliminary data.</text>
</comment>
<evidence type="ECO:0000313" key="2">
    <source>
        <dbReference type="EMBL" id="RXH92569.1"/>
    </source>
</evidence>
<evidence type="ECO:0000313" key="3">
    <source>
        <dbReference type="Proteomes" id="UP000290289"/>
    </source>
</evidence>
<gene>
    <name evidence="2" type="ORF">DVH24_033465</name>
</gene>
<keyword evidence="1" id="KW-0175">Coiled coil</keyword>
<proteinExistence type="predicted"/>
<accession>A0A498J9V3</accession>
<keyword evidence="3" id="KW-1185">Reference proteome</keyword>
<name>A0A498J9V3_MALDO</name>